<evidence type="ECO:0000256" key="5">
    <source>
        <dbReference type="ARBA" id="ARBA00023170"/>
    </source>
</evidence>
<dbReference type="PANTHER" id="PTHR24061:SF599">
    <property type="entry name" value="G-PROTEIN COUPLED RECEPTORS FAMILY 3 PROFILE DOMAIN-CONTAINING PROTEIN"/>
    <property type="match status" value="1"/>
</dbReference>
<protein>
    <recommendedName>
        <fullName evidence="7">Receptor ligand binding region domain-containing protein</fullName>
    </recommendedName>
</protein>
<dbReference type="InterPro" id="IPR000068">
    <property type="entry name" value="GPCR_3_Ca_sens_rcpt-rel"/>
</dbReference>
<dbReference type="Pfam" id="PF01094">
    <property type="entry name" value="ANF_receptor"/>
    <property type="match status" value="1"/>
</dbReference>
<evidence type="ECO:0000256" key="1">
    <source>
        <dbReference type="ARBA" id="ARBA00004141"/>
    </source>
</evidence>
<dbReference type="SUPFAM" id="SSF53822">
    <property type="entry name" value="Periplasmic binding protein-like I"/>
    <property type="match status" value="1"/>
</dbReference>
<dbReference type="GO" id="GO:0004930">
    <property type="term" value="F:G protein-coupled receptor activity"/>
    <property type="evidence" value="ECO:0007669"/>
    <property type="project" value="InterPro"/>
</dbReference>
<dbReference type="AlphaFoldDB" id="A0A8C6VGL0"/>
<proteinExistence type="predicted"/>
<evidence type="ECO:0000256" key="4">
    <source>
        <dbReference type="ARBA" id="ARBA00023136"/>
    </source>
</evidence>
<evidence type="ECO:0000256" key="3">
    <source>
        <dbReference type="ARBA" id="ARBA00022989"/>
    </source>
</evidence>
<keyword evidence="4" id="KW-0472">Membrane</keyword>
<evidence type="ECO:0000313" key="8">
    <source>
        <dbReference type="Ensembl" id="ENSNNAP00000004647.1"/>
    </source>
</evidence>
<dbReference type="PRINTS" id="PR00248">
    <property type="entry name" value="GPCRMGR"/>
</dbReference>
<dbReference type="InterPro" id="IPR001828">
    <property type="entry name" value="ANF_lig-bd_rcpt"/>
</dbReference>
<accession>A0A8C6VGL0</accession>
<keyword evidence="5" id="KW-0675">Receptor</keyword>
<evidence type="ECO:0000256" key="2">
    <source>
        <dbReference type="ARBA" id="ARBA00022692"/>
    </source>
</evidence>
<keyword evidence="9" id="KW-1185">Reference proteome</keyword>
<organism evidence="8 9">
    <name type="scientific">Naja naja</name>
    <name type="common">Indian cobra</name>
    <dbReference type="NCBI Taxonomy" id="35670"/>
    <lineage>
        <taxon>Eukaryota</taxon>
        <taxon>Metazoa</taxon>
        <taxon>Chordata</taxon>
        <taxon>Craniata</taxon>
        <taxon>Vertebrata</taxon>
        <taxon>Euteleostomi</taxon>
        <taxon>Lepidosauria</taxon>
        <taxon>Squamata</taxon>
        <taxon>Bifurcata</taxon>
        <taxon>Unidentata</taxon>
        <taxon>Episquamata</taxon>
        <taxon>Toxicofera</taxon>
        <taxon>Serpentes</taxon>
        <taxon>Colubroidea</taxon>
        <taxon>Elapidae</taxon>
        <taxon>Elapinae</taxon>
        <taxon>Naja</taxon>
    </lineage>
</organism>
<sequence length="452" mass="51812">MECTFGSKLLHCSFKFLPTPLVFIATLKQCCFTIRILPSSSLYIWLNYQHILAMAFAIQEINRDPQLLPNITLGFRIYEENQYASMTQDVSLSLLSSRQKEFPNYKCDTQDNLLSVLGGLNSRTSYQMANLDNSVMGYRFSDPDLRDKTQFPTFYQIDPQYHLQNAAIVRLLLYFQWNWIGMVNDICIHFVKQILPRISILNILHRDQVYMLLTILNSDAQVVIISGDSNSLQSLLIALSCYEEDTQTTSGKVWILTTQWEFSAIGYHYEWEKLKSFHGALSITVHTRPVPGFKDYLWALNPHKPHGDVFLPEWWEIVFNCDVLKAGLVSPDGRRVCTGEENMDTLPSSVFDGKMTGFSYSVYNAAYSVAHALHAAYTWESQRALKRVYFSETGMKYAGFDILNWVVFTNMTILRQKVGWFDPEAPSAAHFSIDPDAIVWANQVGTRCCFQG</sequence>
<dbReference type="Gene3D" id="3.40.50.2300">
    <property type="match status" value="4"/>
</dbReference>
<dbReference type="InterPro" id="IPR028082">
    <property type="entry name" value="Peripla_BP_I"/>
</dbReference>
<feature type="domain" description="Receptor ligand binding region" evidence="7">
    <location>
        <begin position="52"/>
        <end position="380"/>
    </location>
</feature>
<dbReference type="Proteomes" id="UP000694559">
    <property type="component" value="Unplaced"/>
</dbReference>
<dbReference type="GO" id="GO:0005886">
    <property type="term" value="C:plasma membrane"/>
    <property type="evidence" value="ECO:0007669"/>
    <property type="project" value="TreeGrafter"/>
</dbReference>
<dbReference type="PANTHER" id="PTHR24061">
    <property type="entry name" value="CALCIUM-SENSING RECEPTOR-RELATED"/>
    <property type="match status" value="1"/>
</dbReference>
<dbReference type="GeneTree" id="ENSGT00950000182788"/>
<dbReference type="InterPro" id="IPR000337">
    <property type="entry name" value="GPCR_3"/>
</dbReference>
<name>A0A8C6VGL0_NAJNA</name>
<reference evidence="8" key="2">
    <citation type="submission" date="2025-09" db="UniProtKB">
        <authorList>
            <consortium name="Ensembl"/>
        </authorList>
    </citation>
    <scope>IDENTIFICATION</scope>
</reference>
<comment type="subcellular location">
    <subcellularLocation>
        <location evidence="1">Membrane</location>
        <topology evidence="1">Multi-pass membrane protein</topology>
    </subcellularLocation>
</comment>
<dbReference type="Ensembl" id="ENSNNAT00000004860.1">
    <property type="protein sequence ID" value="ENSNNAP00000004647.1"/>
    <property type="gene ID" value="ENSNNAG00000003113.1"/>
</dbReference>
<keyword evidence="3" id="KW-1133">Transmembrane helix</keyword>
<reference evidence="8" key="1">
    <citation type="submission" date="2025-08" db="UniProtKB">
        <authorList>
            <consortium name="Ensembl"/>
        </authorList>
    </citation>
    <scope>IDENTIFICATION</scope>
</reference>
<keyword evidence="6" id="KW-0325">Glycoprotein</keyword>
<keyword evidence="2" id="KW-0812">Transmembrane</keyword>
<evidence type="ECO:0000256" key="6">
    <source>
        <dbReference type="ARBA" id="ARBA00023180"/>
    </source>
</evidence>
<evidence type="ECO:0000313" key="9">
    <source>
        <dbReference type="Proteomes" id="UP000694559"/>
    </source>
</evidence>
<evidence type="ECO:0000259" key="7">
    <source>
        <dbReference type="Pfam" id="PF01094"/>
    </source>
</evidence>